<name>A0A8K0CSI5_IGNLU</name>
<evidence type="ECO:0000313" key="2">
    <source>
        <dbReference type="Proteomes" id="UP000801492"/>
    </source>
</evidence>
<sequence>MYALFAMFATVGGQTKSFFFTNKRKRKWVHDENLKRKEFGEFNHLIKHVREDNDKFKGYIRMNSTQFDNVLSLIKDNIEKKNLNYRESISEEQRLALRLRYTKIKKH</sequence>
<evidence type="ECO:0000313" key="1">
    <source>
        <dbReference type="EMBL" id="KAF2890537.1"/>
    </source>
</evidence>
<protein>
    <submittedName>
        <fullName evidence="1">Uncharacterized protein</fullName>
    </submittedName>
</protein>
<dbReference type="Proteomes" id="UP000801492">
    <property type="component" value="Unassembled WGS sequence"/>
</dbReference>
<keyword evidence="2" id="KW-1185">Reference proteome</keyword>
<dbReference type="EMBL" id="VTPC01050453">
    <property type="protein sequence ID" value="KAF2890537.1"/>
    <property type="molecule type" value="Genomic_DNA"/>
</dbReference>
<gene>
    <name evidence="1" type="ORF">ILUMI_15636</name>
</gene>
<proteinExistence type="predicted"/>
<organism evidence="1 2">
    <name type="scientific">Ignelater luminosus</name>
    <name type="common">Cucubano</name>
    <name type="synonym">Pyrophorus luminosus</name>
    <dbReference type="NCBI Taxonomy" id="2038154"/>
    <lineage>
        <taxon>Eukaryota</taxon>
        <taxon>Metazoa</taxon>
        <taxon>Ecdysozoa</taxon>
        <taxon>Arthropoda</taxon>
        <taxon>Hexapoda</taxon>
        <taxon>Insecta</taxon>
        <taxon>Pterygota</taxon>
        <taxon>Neoptera</taxon>
        <taxon>Endopterygota</taxon>
        <taxon>Coleoptera</taxon>
        <taxon>Polyphaga</taxon>
        <taxon>Elateriformia</taxon>
        <taxon>Elateroidea</taxon>
        <taxon>Elateridae</taxon>
        <taxon>Agrypninae</taxon>
        <taxon>Pyrophorini</taxon>
        <taxon>Ignelater</taxon>
    </lineage>
</organism>
<reference evidence="1" key="1">
    <citation type="submission" date="2019-08" db="EMBL/GenBank/DDBJ databases">
        <title>The genome of the North American firefly Photinus pyralis.</title>
        <authorList>
            <consortium name="Photinus pyralis genome working group"/>
            <person name="Fallon T.R."/>
            <person name="Sander Lower S.E."/>
            <person name="Weng J.-K."/>
        </authorList>
    </citation>
    <scope>NUCLEOTIDE SEQUENCE</scope>
    <source>
        <strain evidence="1">TRF0915ILg1</strain>
        <tissue evidence="1">Whole body</tissue>
    </source>
</reference>
<dbReference type="AlphaFoldDB" id="A0A8K0CSI5"/>
<accession>A0A8K0CSI5</accession>
<comment type="caution">
    <text evidence="1">The sequence shown here is derived from an EMBL/GenBank/DDBJ whole genome shotgun (WGS) entry which is preliminary data.</text>
</comment>
<dbReference type="OrthoDB" id="8195499at2759"/>